<dbReference type="GO" id="GO:0006032">
    <property type="term" value="P:chitin catabolic process"/>
    <property type="evidence" value="ECO:0007669"/>
    <property type="project" value="UniProtKB-KW"/>
</dbReference>
<keyword evidence="6 11" id="KW-0378">Hydrolase</keyword>
<keyword evidence="5" id="KW-0964">Secreted</keyword>
<evidence type="ECO:0000256" key="8">
    <source>
        <dbReference type="ARBA" id="ARBA00023277"/>
    </source>
</evidence>
<dbReference type="GO" id="GO:0008843">
    <property type="term" value="F:endochitinase activity"/>
    <property type="evidence" value="ECO:0007669"/>
    <property type="project" value="UniProtKB-EC"/>
</dbReference>
<comment type="subcellular location">
    <subcellularLocation>
        <location evidence="2">Secreted</location>
    </subcellularLocation>
</comment>
<comment type="catalytic activity">
    <reaction evidence="1">
        <text>Random endo-hydrolysis of N-acetyl-beta-D-glucosaminide (1-&gt;4)-beta-linkages in chitin and chitodextrins.</text>
        <dbReference type="EC" id="3.2.1.14"/>
    </reaction>
</comment>
<dbReference type="Gene3D" id="3.20.20.80">
    <property type="entry name" value="Glycosidases"/>
    <property type="match status" value="1"/>
</dbReference>
<feature type="chain" id="PRO_5040514524" description="chitinase" evidence="12">
    <location>
        <begin position="24"/>
        <end position="534"/>
    </location>
</feature>
<evidence type="ECO:0000256" key="1">
    <source>
        <dbReference type="ARBA" id="ARBA00000822"/>
    </source>
</evidence>
<evidence type="ECO:0000256" key="11">
    <source>
        <dbReference type="RuleBase" id="RU000489"/>
    </source>
</evidence>
<dbReference type="EC" id="3.2.1.14" evidence="4"/>
<accession>A0A9P4X0N3</accession>
<dbReference type="InterPro" id="IPR001223">
    <property type="entry name" value="Glyco_hydro18_cat"/>
</dbReference>
<keyword evidence="15" id="KW-1185">Reference proteome</keyword>
<dbReference type="SUPFAM" id="SSF51445">
    <property type="entry name" value="(Trans)glycosidases"/>
    <property type="match status" value="1"/>
</dbReference>
<evidence type="ECO:0000256" key="9">
    <source>
        <dbReference type="ARBA" id="ARBA00023295"/>
    </source>
</evidence>
<dbReference type="InterPro" id="IPR017853">
    <property type="entry name" value="GH"/>
</dbReference>
<name>A0A9P4X0N3_9PLEO</name>
<dbReference type="InterPro" id="IPR001579">
    <property type="entry name" value="Glyco_hydro_18_chit_AS"/>
</dbReference>
<evidence type="ECO:0000256" key="7">
    <source>
        <dbReference type="ARBA" id="ARBA00023024"/>
    </source>
</evidence>
<evidence type="ECO:0000256" key="12">
    <source>
        <dbReference type="SAM" id="SignalP"/>
    </source>
</evidence>
<dbReference type="GO" id="GO:0005576">
    <property type="term" value="C:extracellular region"/>
    <property type="evidence" value="ECO:0007669"/>
    <property type="project" value="UniProtKB-SubCell"/>
</dbReference>
<dbReference type="SMART" id="SM00636">
    <property type="entry name" value="Glyco_18"/>
    <property type="match status" value="1"/>
</dbReference>
<comment type="caution">
    <text evidence="14">The sequence shown here is derived from an EMBL/GenBank/DDBJ whole genome shotgun (WGS) entry which is preliminary data.</text>
</comment>
<dbReference type="Gene3D" id="3.10.50.10">
    <property type="match status" value="1"/>
</dbReference>
<dbReference type="CDD" id="cd06548">
    <property type="entry name" value="GH18_chitinase"/>
    <property type="match status" value="1"/>
</dbReference>
<evidence type="ECO:0000256" key="5">
    <source>
        <dbReference type="ARBA" id="ARBA00022525"/>
    </source>
</evidence>
<evidence type="ECO:0000256" key="2">
    <source>
        <dbReference type="ARBA" id="ARBA00004613"/>
    </source>
</evidence>
<dbReference type="GO" id="GO:0000272">
    <property type="term" value="P:polysaccharide catabolic process"/>
    <property type="evidence" value="ECO:0007669"/>
    <property type="project" value="UniProtKB-KW"/>
</dbReference>
<feature type="domain" description="GH18" evidence="13">
    <location>
        <begin position="134"/>
        <end position="509"/>
    </location>
</feature>
<evidence type="ECO:0000256" key="4">
    <source>
        <dbReference type="ARBA" id="ARBA00012729"/>
    </source>
</evidence>
<organism evidence="14 15">
    <name type="scientific">Didymella heteroderae</name>
    <dbReference type="NCBI Taxonomy" id="1769908"/>
    <lineage>
        <taxon>Eukaryota</taxon>
        <taxon>Fungi</taxon>
        <taxon>Dikarya</taxon>
        <taxon>Ascomycota</taxon>
        <taxon>Pezizomycotina</taxon>
        <taxon>Dothideomycetes</taxon>
        <taxon>Pleosporomycetidae</taxon>
        <taxon>Pleosporales</taxon>
        <taxon>Pleosporineae</taxon>
        <taxon>Didymellaceae</taxon>
        <taxon>Didymella</taxon>
    </lineage>
</organism>
<keyword evidence="9 11" id="KW-0326">Glycosidase</keyword>
<gene>
    <name evidence="14" type="ORF">E8E12_004859</name>
</gene>
<dbReference type="FunFam" id="3.20.20.80:FF:000075">
    <property type="entry name" value="Sporulation-specific chitinase"/>
    <property type="match status" value="1"/>
</dbReference>
<dbReference type="GO" id="GO:0008061">
    <property type="term" value="F:chitin binding"/>
    <property type="evidence" value="ECO:0007669"/>
    <property type="project" value="InterPro"/>
</dbReference>
<protein>
    <recommendedName>
        <fullName evidence="4">chitinase</fullName>
        <ecNumber evidence="4">3.2.1.14</ecNumber>
    </recommendedName>
</protein>
<evidence type="ECO:0000256" key="3">
    <source>
        <dbReference type="ARBA" id="ARBA00008682"/>
    </source>
</evidence>
<dbReference type="AlphaFoldDB" id="A0A9P4X0N3"/>
<dbReference type="PANTHER" id="PTHR11177">
    <property type="entry name" value="CHITINASE"/>
    <property type="match status" value="1"/>
</dbReference>
<keyword evidence="7" id="KW-0146">Chitin degradation</keyword>
<dbReference type="EMBL" id="SWKV01000002">
    <property type="protein sequence ID" value="KAF3047420.1"/>
    <property type="molecule type" value="Genomic_DNA"/>
</dbReference>
<dbReference type="PANTHER" id="PTHR11177:SF317">
    <property type="entry name" value="CHITINASE 12-RELATED"/>
    <property type="match status" value="1"/>
</dbReference>
<dbReference type="SUPFAM" id="SSF54556">
    <property type="entry name" value="Chitinase insertion domain"/>
    <property type="match status" value="1"/>
</dbReference>
<proteinExistence type="inferred from homology"/>
<keyword evidence="10" id="KW-0624">Polysaccharide degradation</keyword>
<dbReference type="Proteomes" id="UP000758155">
    <property type="component" value="Unassembled WGS sequence"/>
</dbReference>
<sequence>MLCARSLQWFCFTAILLSATAFAQTSTSQDECDWYCWVEGRLDALEAQVAKLTKLLYPDGSNNGNSPSYSPRPSQYATSTTKLYSSTFGTPYVTTTANNGYASNPTATSTKNIVTPSSTAQTSYPTDVGSRDGYRAIGYFGNWDIYARKFFPQDIPAEKLTHVLYAFGDNKDDGTVFFTDTYADTDIHYAGDSWSENGTNVYGAVKQLQVLKAKNRNLKVMLSIGGWTYTNTDKHMDAPASTAAGRKQFADSCVDMIRNYGFDGIDIDWEYPQNTQQGGQLLSLLQAVRNAMDDYANTLVFEDGQGNSEKPHFDLSIAAPAGESNYKNMPLREISQVVDFINLMAYDYTGSWEKTSGHAQNLYKSRSNPASTPYNTYDVVQAYFNAGVAPSKINLGMPVYGRAFTNTAGLGQPYNGNGKGTWETGVYDWKDLPLPGAQVYYDQEAGGTYSYDNSTGMLISFDTVDMALKKTDWLKRTGLGGAMWWELSGDRYDGPGGLIDNVVKALGGNSGLEQKSNWLRYPDSEFDNIRALGN</sequence>
<dbReference type="FunFam" id="3.10.50.10:FF:000005">
    <property type="entry name" value="Endochitinase B1"/>
    <property type="match status" value="1"/>
</dbReference>
<feature type="signal peptide" evidence="12">
    <location>
        <begin position="1"/>
        <end position="23"/>
    </location>
</feature>
<evidence type="ECO:0000259" key="13">
    <source>
        <dbReference type="PROSITE" id="PS51910"/>
    </source>
</evidence>
<keyword evidence="8" id="KW-0119">Carbohydrate metabolism</keyword>
<dbReference type="InterPro" id="IPR011583">
    <property type="entry name" value="Chitinase_II/V-like_cat"/>
</dbReference>
<keyword evidence="12" id="KW-0732">Signal</keyword>
<dbReference type="InterPro" id="IPR029070">
    <property type="entry name" value="Chitinase_insertion_sf"/>
</dbReference>
<dbReference type="Pfam" id="PF00704">
    <property type="entry name" value="Glyco_hydro_18"/>
    <property type="match status" value="1"/>
</dbReference>
<dbReference type="PROSITE" id="PS01095">
    <property type="entry name" value="GH18_1"/>
    <property type="match status" value="1"/>
</dbReference>
<dbReference type="PROSITE" id="PS51910">
    <property type="entry name" value="GH18_2"/>
    <property type="match status" value="1"/>
</dbReference>
<dbReference type="InterPro" id="IPR050314">
    <property type="entry name" value="Glycosyl_Hydrlase_18"/>
</dbReference>
<evidence type="ECO:0000313" key="14">
    <source>
        <dbReference type="EMBL" id="KAF3047420.1"/>
    </source>
</evidence>
<comment type="similarity">
    <text evidence="3">Belongs to the glycosyl hydrolase 18 family. Chitinase class V subfamily.</text>
</comment>
<evidence type="ECO:0000256" key="10">
    <source>
        <dbReference type="ARBA" id="ARBA00023326"/>
    </source>
</evidence>
<dbReference type="OrthoDB" id="76388at2759"/>
<evidence type="ECO:0000256" key="6">
    <source>
        <dbReference type="ARBA" id="ARBA00022801"/>
    </source>
</evidence>
<evidence type="ECO:0000313" key="15">
    <source>
        <dbReference type="Proteomes" id="UP000758155"/>
    </source>
</evidence>
<reference evidence="14" key="1">
    <citation type="submission" date="2019-04" db="EMBL/GenBank/DDBJ databases">
        <title>Sequencing of skin fungus with MAO and IRED activity.</title>
        <authorList>
            <person name="Marsaioli A.J."/>
            <person name="Bonatto J.M.C."/>
            <person name="Reis Junior O."/>
        </authorList>
    </citation>
    <scope>NUCLEOTIDE SEQUENCE</scope>
    <source>
        <strain evidence="14">28M1</strain>
    </source>
</reference>